<keyword evidence="2" id="KW-0012">Acyltransferase</keyword>
<dbReference type="RefSeq" id="WP_169396436.1">
    <property type="nucleotide sequence ID" value="NZ_BAAAJH010000040.1"/>
</dbReference>
<dbReference type="PANTHER" id="PTHR36837:SF5">
    <property type="entry name" value="POLY-3-HYDROXYBUTYRATE SYNTHASE"/>
    <property type="match status" value="1"/>
</dbReference>
<organism evidence="4 5">
    <name type="scientific">Pseudonocardia xinjiangensis</name>
    <dbReference type="NCBI Taxonomy" id="75289"/>
    <lineage>
        <taxon>Bacteria</taxon>
        <taxon>Bacillati</taxon>
        <taxon>Actinomycetota</taxon>
        <taxon>Actinomycetes</taxon>
        <taxon>Pseudonocardiales</taxon>
        <taxon>Pseudonocardiaceae</taxon>
        <taxon>Pseudonocardia</taxon>
    </lineage>
</organism>
<evidence type="ECO:0000256" key="1">
    <source>
        <dbReference type="ARBA" id="ARBA00022679"/>
    </source>
</evidence>
<comment type="caution">
    <text evidence="4">The sequence shown here is derived from an EMBL/GenBank/DDBJ whole genome shotgun (WGS) entry which is preliminary data.</text>
</comment>
<keyword evidence="1" id="KW-0808">Transferase</keyword>
<protein>
    <submittedName>
        <fullName evidence="4">Poly(3-hydroxyalkanoate) polymerase</fullName>
    </submittedName>
</protein>
<accession>A0ABX1RD96</accession>
<name>A0ABX1RD96_9PSEU</name>
<dbReference type="Pfam" id="PF07167">
    <property type="entry name" value="PhaC_N"/>
    <property type="match status" value="1"/>
</dbReference>
<evidence type="ECO:0000313" key="4">
    <source>
        <dbReference type="EMBL" id="NMH78361.1"/>
    </source>
</evidence>
<evidence type="ECO:0000313" key="5">
    <source>
        <dbReference type="Proteomes" id="UP001296706"/>
    </source>
</evidence>
<gene>
    <name evidence="4" type="ORF">HF577_14860</name>
</gene>
<evidence type="ECO:0000256" key="2">
    <source>
        <dbReference type="ARBA" id="ARBA00023315"/>
    </source>
</evidence>
<evidence type="ECO:0000259" key="3">
    <source>
        <dbReference type="Pfam" id="PF07167"/>
    </source>
</evidence>
<dbReference type="PANTHER" id="PTHR36837">
    <property type="entry name" value="POLY(3-HYDROXYALKANOATE) POLYMERASE SUBUNIT PHAC"/>
    <property type="match status" value="1"/>
</dbReference>
<dbReference type="Proteomes" id="UP001296706">
    <property type="component" value="Unassembled WGS sequence"/>
</dbReference>
<dbReference type="SUPFAM" id="SSF53474">
    <property type="entry name" value="alpha/beta-Hydrolases"/>
    <property type="match status" value="1"/>
</dbReference>
<proteinExistence type="predicted"/>
<keyword evidence="5" id="KW-1185">Reference proteome</keyword>
<dbReference type="EMBL" id="JAAXKY010000042">
    <property type="protein sequence ID" value="NMH78361.1"/>
    <property type="molecule type" value="Genomic_DNA"/>
</dbReference>
<reference evidence="4 5" key="1">
    <citation type="submission" date="2020-04" db="EMBL/GenBank/DDBJ databases">
        <authorList>
            <person name="Klaysubun C."/>
            <person name="Duangmal K."/>
            <person name="Lipun K."/>
        </authorList>
    </citation>
    <scope>NUCLEOTIDE SEQUENCE [LARGE SCALE GENOMIC DNA]</scope>
    <source>
        <strain evidence="4 5">JCM 11839</strain>
    </source>
</reference>
<dbReference type="InterPro" id="IPR010941">
    <property type="entry name" value="PhaC_N"/>
</dbReference>
<sequence>MTSGHPGGRGAGLDAAEAALGLELLLTGSATGGPLRRVLPLAPAARLAAALTSRPLTVARRGTGLAVELARIGLGRSSLAPAPQDQRYADPAWDHPLLRRIVQTHLAAGATVSDLIADAELDGADDERVRSAVGTLADALAPSNTPLNPLAWRSALGTGGASIVRGAARLVGDLGSPPRLPATTEPDAFEVGTGVAATPGAVVLRTPVFELIQYLPQTEEVRDLPVLVVPPMATRYYLADLAPGRSIVEHLVRGGQQVFLLSWRNPGPEHASWDLDTYGQAVLDAMDACEHITRTHRTSLLAVSSSGGTVTAMLLAHLAAIGAQERVASVTFVLAPLDREEADAPVSPAARQAAEAAVAASQHRGHLDGATLVEEHAWAHPNDLVWPYWVRSYLCGEAPPASEDLFWLADTVRVPAGLHRDLVAVALGNALATPGAAEMLGTAVDLSKVDRDAYVVAALGGHSAVWRSCYRTTGLLGGTTRFVLATNGSAASVIGPPGTPAAGFRVAETTPPAAERWLAAARPVPGSWWSDHLAWLGDRSGPVRDAPPELGGRGLHAVAPAPGEYVLQR</sequence>
<dbReference type="InterPro" id="IPR051321">
    <property type="entry name" value="PHA/PHB_synthase"/>
</dbReference>
<dbReference type="InterPro" id="IPR029058">
    <property type="entry name" value="AB_hydrolase_fold"/>
</dbReference>
<feature type="domain" description="Poly-beta-hydroxybutyrate polymerase N-terminal" evidence="3">
    <location>
        <begin position="84"/>
        <end position="250"/>
    </location>
</feature>